<dbReference type="EMBL" id="BOMI01000082">
    <property type="protein sequence ID" value="GID75654.1"/>
    <property type="molecule type" value="Genomic_DNA"/>
</dbReference>
<protein>
    <submittedName>
        <fullName evidence="1">Uncharacterized protein</fullName>
    </submittedName>
</protein>
<organism evidence="1 2">
    <name type="scientific">Paractinoplanes deccanensis</name>
    <dbReference type="NCBI Taxonomy" id="113561"/>
    <lineage>
        <taxon>Bacteria</taxon>
        <taxon>Bacillati</taxon>
        <taxon>Actinomycetota</taxon>
        <taxon>Actinomycetes</taxon>
        <taxon>Micromonosporales</taxon>
        <taxon>Micromonosporaceae</taxon>
        <taxon>Paractinoplanes</taxon>
    </lineage>
</organism>
<reference evidence="1 2" key="1">
    <citation type="submission" date="2021-01" db="EMBL/GenBank/DDBJ databases">
        <title>Whole genome shotgun sequence of Actinoplanes deccanensis NBRC 13994.</title>
        <authorList>
            <person name="Komaki H."/>
            <person name="Tamura T."/>
        </authorList>
    </citation>
    <scope>NUCLEOTIDE SEQUENCE [LARGE SCALE GENOMIC DNA]</scope>
    <source>
        <strain evidence="1 2">NBRC 13994</strain>
    </source>
</reference>
<dbReference type="Proteomes" id="UP000609879">
    <property type="component" value="Unassembled WGS sequence"/>
</dbReference>
<comment type="caution">
    <text evidence="1">The sequence shown here is derived from an EMBL/GenBank/DDBJ whole genome shotgun (WGS) entry which is preliminary data.</text>
</comment>
<proteinExistence type="predicted"/>
<evidence type="ECO:0000313" key="1">
    <source>
        <dbReference type="EMBL" id="GID75654.1"/>
    </source>
</evidence>
<sequence length="225" mass="24829">MGASVRAPRQYRSTSIFAVVHNNLVSPAKRTTAPGARFPPRLATVHTVVEVGSRLDPEISWPEGAALSMFAGEPVQLMIFLSRPHELEIQAVSSPPTQFAWVDSEQAGVLVYRLGPLLTWSQTPYNPHLFPPEDGLPGVDADPVVQIVLIDRDTNIVKALNAVRWPEEFAAAVRASVVRMRETPFNRIAYDHTLAALHRHYPTAEDLIVDRAEAHCTATPLTTEE</sequence>
<keyword evidence="2" id="KW-1185">Reference proteome</keyword>
<name>A0ABQ3Y6N6_9ACTN</name>
<accession>A0ABQ3Y6N6</accession>
<gene>
    <name evidence="1" type="ORF">Ade02nite_42950</name>
</gene>
<evidence type="ECO:0000313" key="2">
    <source>
        <dbReference type="Proteomes" id="UP000609879"/>
    </source>
</evidence>